<keyword evidence="3" id="KW-0808">Transferase</keyword>
<evidence type="ECO:0000313" key="4">
    <source>
        <dbReference type="Proteomes" id="UP000324194"/>
    </source>
</evidence>
<evidence type="ECO:0000259" key="2">
    <source>
        <dbReference type="Pfam" id="PF00535"/>
    </source>
</evidence>
<dbReference type="RefSeq" id="WP_148338359.1">
    <property type="nucleotide sequence ID" value="NZ_LR699119.1"/>
</dbReference>
<dbReference type="PANTHER" id="PTHR48090:SF7">
    <property type="entry name" value="RFBJ PROTEIN"/>
    <property type="match status" value="1"/>
</dbReference>
<evidence type="ECO:0000256" key="1">
    <source>
        <dbReference type="SAM" id="Phobius"/>
    </source>
</evidence>
<evidence type="ECO:0000313" key="3">
    <source>
        <dbReference type="EMBL" id="VVC75245.1"/>
    </source>
</evidence>
<organism evidence="3 4">
    <name type="scientific">Aquicella siphonis</name>
    <dbReference type="NCBI Taxonomy" id="254247"/>
    <lineage>
        <taxon>Bacteria</taxon>
        <taxon>Pseudomonadati</taxon>
        <taxon>Pseudomonadota</taxon>
        <taxon>Gammaproteobacteria</taxon>
        <taxon>Legionellales</taxon>
        <taxon>Coxiellaceae</taxon>
        <taxon>Aquicella</taxon>
    </lineage>
</organism>
<dbReference type="CDD" id="cd04179">
    <property type="entry name" value="DPM_DPG-synthase_like"/>
    <property type="match status" value="1"/>
</dbReference>
<dbReference type="InterPro" id="IPR001173">
    <property type="entry name" value="Glyco_trans_2-like"/>
</dbReference>
<protein>
    <submittedName>
        <fullName evidence="3">Undecaprenyl-phosphate mannosyltransferase</fullName>
    </submittedName>
</protein>
<dbReference type="InterPro" id="IPR050256">
    <property type="entry name" value="Glycosyltransferase_2"/>
</dbReference>
<proteinExistence type="predicted"/>
<dbReference type="OrthoDB" id="276604at2"/>
<feature type="transmembrane region" description="Helical" evidence="1">
    <location>
        <begin position="222"/>
        <end position="249"/>
    </location>
</feature>
<dbReference type="EMBL" id="LR699119">
    <property type="protein sequence ID" value="VVC75245.1"/>
    <property type="molecule type" value="Genomic_DNA"/>
</dbReference>
<dbReference type="InterPro" id="IPR029044">
    <property type="entry name" value="Nucleotide-diphossugar_trans"/>
</dbReference>
<dbReference type="AlphaFoldDB" id="A0A5E4PF53"/>
<dbReference type="KEGG" id="asip:AQUSIP_05330"/>
<keyword evidence="3" id="KW-0328">Glycosyltransferase</keyword>
<keyword evidence="1" id="KW-1133">Transmembrane helix</keyword>
<dbReference type="Gene3D" id="3.90.550.10">
    <property type="entry name" value="Spore Coat Polysaccharide Biosynthesis Protein SpsA, Chain A"/>
    <property type="match status" value="1"/>
</dbReference>
<feature type="transmembrane region" description="Helical" evidence="1">
    <location>
        <begin position="269"/>
        <end position="289"/>
    </location>
</feature>
<dbReference type="SUPFAM" id="SSF53448">
    <property type="entry name" value="Nucleotide-diphospho-sugar transferases"/>
    <property type="match status" value="1"/>
</dbReference>
<sequence>MDNSTANPRIAILIPCYNESATLPRVIHDFKQYFPQSDLYVYDNGSTDNSVQIALAGGVHVTHVAMRGKGQVVRRMFADIEADIYVMVDGDATYDAASAPAAIDLLIQQSLDMVVCTRRPNGQYSFRPGHALGNKLFTRTVNFLFGHQFTDIFSGYRIFSRRFVKSFPAISQGFEIEAEITIHALQLGLPCAEIETPYQERPPGSVSKLNTIRDGLRILRTILLLFLYVRPMAFFGVLFILLAIISLTLGIPVTINFIHTGLVPRMPTAILAASLGLLASLCLACGIILDSVSRSRLETKRCWYLIAASAR</sequence>
<dbReference type="GO" id="GO:0016757">
    <property type="term" value="F:glycosyltransferase activity"/>
    <property type="evidence" value="ECO:0007669"/>
    <property type="project" value="UniProtKB-KW"/>
</dbReference>
<dbReference type="Pfam" id="PF00535">
    <property type="entry name" value="Glycos_transf_2"/>
    <property type="match status" value="1"/>
</dbReference>
<reference evidence="3 4" key="1">
    <citation type="submission" date="2019-08" db="EMBL/GenBank/DDBJ databases">
        <authorList>
            <person name="Guy L."/>
        </authorList>
    </citation>
    <scope>NUCLEOTIDE SEQUENCE [LARGE SCALE GENOMIC DNA]</scope>
    <source>
        <strain evidence="3 4">SGT-108</strain>
    </source>
</reference>
<accession>A0A5E4PF53</accession>
<gene>
    <name evidence="3" type="ORF">AQUSIP_05330</name>
</gene>
<name>A0A5E4PF53_9COXI</name>
<dbReference type="Proteomes" id="UP000324194">
    <property type="component" value="Chromosome 1"/>
</dbReference>
<keyword evidence="1" id="KW-0472">Membrane</keyword>
<feature type="domain" description="Glycosyltransferase 2-like" evidence="2">
    <location>
        <begin position="12"/>
        <end position="165"/>
    </location>
</feature>
<keyword evidence="1" id="KW-0812">Transmembrane</keyword>
<dbReference type="PANTHER" id="PTHR48090">
    <property type="entry name" value="UNDECAPRENYL-PHOSPHATE 4-DEOXY-4-FORMAMIDO-L-ARABINOSE TRANSFERASE-RELATED"/>
    <property type="match status" value="1"/>
</dbReference>
<keyword evidence="4" id="KW-1185">Reference proteome</keyword>